<evidence type="ECO:0000256" key="6">
    <source>
        <dbReference type="ARBA" id="ARBA00022729"/>
    </source>
</evidence>
<dbReference type="Proteomes" id="UP000216538">
    <property type="component" value="Unassembled WGS sequence"/>
</dbReference>
<reference evidence="9 11" key="2">
    <citation type="submission" date="2017-07" db="EMBL/GenBank/DDBJ databases">
        <title>Shotgun whole genome sequences of three halophilic bacterial isolates.</title>
        <authorList>
            <person name="Pozzo T."/>
            <person name="Higdon S.M."/>
            <person name="Quillaguaman J."/>
        </authorList>
    </citation>
    <scope>NUCLEOTIDE SEQUENCE [LARGE SCALE GENOMIC DNA]</scope>
    <source>
        <strain evidence="9 11">LC1</strain>
    </source>
</reference>
<dbReference type="Proteomes" id="UP000005756">
    <property type="component" value="Unassembled WGS sequence"/>
</dbReference>
<evidence type="ECO:0000313" key="8">
    <source>
        <dbReference type="EMBL" id="EHJ93976.1"/>
    </source>
</evidence>
<evidence type="ECO:0000256" key="5">
    <source>
        <dbReference type="ARBA" id="ARBA00022448"/>
    </source>
</evidence>
<dbReference type="OrthoDB" id="4393730at2"/>
<dbReference type="GO" id="GO:0042597">
    <property type="term" value="C:periplasmic space"/>
    <property type="evidence" value="ECO:0007669"/>
    <property type="project" value="UniProtKB-SubCell"/>
</dbReference>
<organism evidence="8 10">
    <name type="scientific">Vreelandella boliviensis LC1</name>
    <dbReference type="NCBI Taxonomy" id="1072583"/>
    <lineage>
        <taxon>Bacteria</taxon>
        <taxon>Pseudomonadati</taxon>
        <taxon>Pseudomonadota</taxon>
        <taxon>Gammaproteobacteria</taxon>
        <taxon>Oceanospirillales</taxon>
        <taxon>Halomonadaceae</taxon>
        <taxon>Vreelandella</taxon>
    </lineage>
</organism>
<keyword evidence="6 7" id="KW-0732">Signal</keyword>
<evidence type="ECO:0000313" key="10">
    <source>
        <dbReference type="Proteomes" id="UP000005756"/>
    </source>
</evidence>
<dbReference type="CDD" id="cd14748">
    <property type="entry name" value="PBP2_UgpB"/>
    <property type="match status" value="1"/>
</dbReference>
<evidence type="ECO:0000256" key="4">
    <source>
        <dbReference type="ARBA" id="ARBA00017470"/>
    </source>
</evidence>
<proteinExistence type="inferred from homology"/>
<name>A0A265DZ34_9GAMM</name>
<evidence type="ECO:0000256" key="1">
    <source>
        <dbReference type="ARBA" id="ARBA00004418"/>
    </source>
</evidence>
<dbReference type="Gene3D" id="3.40.190.10">
    <property type="entry name" value="Periplasmic binding protein-like II"/>
    <property type="match status" value="2"/>
</dbReference>
<dbReference type="PANTHER" id="PTHR43649">
    <property type="entry name" value="ARABINOSE-BINDING PROTEIN-RELATED"/>
    <property type="match status" value="1"/>
</dbReference>
<keyword evidence="11" id="KW-1185">Reference proteome</keyword>
<keyword evidence="5" id="KW-0813">Transport</keyword>
<comment type="subunit">
    <text evidence="3">The complex is composed of two ATP-binding proteins (UgpC), two transmembrane proteins (UgpA and UgpE) and a solute-binding protein (UgpB).</text>
</comment>
<evidence type="ECO:0000313" key="9">
    <source>
        <dbReference type="EMBL" id="OZT74604.1"/>
    </source>
</evidence>
<comment type="subcellular location">
    <subcellularLocation>
        <location evidence="1">Periplasm</location>
    </subcellularLocation>
</comment>
<reference evidence="8 10" key="1">
    <citation type="submission" date="2011-10" db="EMBL/GenBank/DDBJ databases">
        <authorList>
            <person name="Quillaguamn J."/>
            <person name="Guzmn D."/>
            <person name="Balderrama-Subieta A."/>
            <person name="Cardona-Ortuo C."/>
            <person name="Guevara-Martnez M."/>
            <person name="Callisaya-Quispe N."/>
        </authorList>
    </citation>
    <scope>NUCLEOTIDE SEQUENCE [LARGE SCALE GENOMIC DNA]</scope>
    <source>
        <strain evidence="8 10">LC1</strain>
    </source>
</reference>
<evidence type="ECO:0000313" key="11">
    <source>
        <dbReference type="Proteomes" id="UP000216538"/>
    </source>
</evidence>
<dbReference type="SUPFAM" id="SSF53850">
    <property type="entry name" value="Periplasmic binding protein-like II"/>
    <property type="match status" value="1"/>
</dbReference>
<dbReference type="AlphaFoldDB" id="A0A265DZ34"/>
<dbReference type="PANTHER" id="PTHR43649:SF31">
    <property type="entry name" value="SN-GLYCEROL-3-PHOSPHATE-BINDING PERIPLASMIC PROTEIN UGPB"/>
    <property type="match status" value="1"/>
</dbReference>
<feature type="signal peptide" evidence="7">
    <location>
        <begin position="1"/>
        <end position="24"/>
    </location>
</feature>
<dbReference type="RefSeq" id="WP_007111912.1">
    <property type="nucleotide sequence ID" value="NZ_JH393257.1"/>
</dbReference>
<evidence type="ECO:0000256" key="3">
    <source>
        <dbReference type="ARBA" id="ARBA00011557"/>
    </source>
</evidence>
<comment type="similarity">
    <text evidence="2">Belongs to the bacterial solute-binding protein 1 family.</text>
</comment>
<dbReference type="STRING" id="1072583.KUC_0930"/>
<protein>
    <recommendedName>
        <fullName evidence="4">sn-glycerol-3-phosphate-binding periplasmic protein UgpB</fullName>
    </recommendedName>
</protein>
<evidence type="ECO:0000256" key="2">
    <source>
        <dbReference type="ARBA" id="ARBA00008520"/>
    </source>
</evidence>
<sequence>MSRFTLHALAVGVATASLSLSAQAATEINWWHAMGGQLGEILEEMTQDFNESQDDYHVTPSYRGTYTETMTGAIAAFRANEQPHILQVFEVGTGTMMNAKGAIYPVYELMEEHGRAFDNDAFLPAVVGYYTDTDGNMLSFPFNSSTPIMYYNRDMFEEAGLDPEQPPQTWQEVADFSRQIVDAGAASCGFTTSWPSWVMLENFSAWHNVPLGTLENGFGGMETELTFNNELVARHWDNLHDWQEEGVFKWGGPGSGPDSEPMFYSQNCAIFFGSSASRADVAANSEFEVGFGMQPYYDDVEGAPQNSIIGGATLWAMQGHSDDEYEAVAAFFEYLSQPEVQAQWHQQTGYLPITQAAWDLSKEQGYYDENPGADISLKQMTLNEPTENSKGLRFGNFVQIRDIISEEMEAVMTGGKSGQEAADDAVARGNDLLRDFQAANQ</sequence>
<gene>
    <name evidence="9" type="ORF">CE457_08565</name>
    <name evidence="8" type="ORF">KUC_0930</name>
</gene>
<dbReference type="InterPro" id="IPR050490">
    <property type="entry name" value="Bact_solute-bd_prot1"/>
</dbReference>
<feature type="chain" id="PRO_5044572043" description="sn-glycerol-3-phosphate-binding periplasmic protein UgpB" evidence="7">
    <location>
        <begin position="25"/>
        <end position="441"/>
    </location>
</feature>
<dbReference type="EMBL" id="NPEY01000005">
    <property type="protein sequence ID" value="OZT74604.1"/>
    <property type="molecule type" value="Genomic_DNA"/>
</dbReference>
<dbReference type="InterPro" id="IPR006059">
    <property type="entry name" value="SBP"/>
</dbReference>
<dbReference type="Pfam" id="PF13416">
    <property type="entry name" value="SBP_bac_8"/>
    <property type="match status" value="1"/>
</dbReference>
<dbReference type="NCBIfam" id="NF008211">
    <property type="entry name" value="PRK10974.1"/>
    <property type="match status" value="1"/>
</dbReference>
<accession>A0A265DZ34</accession>
<dbReference type="EMBL" id="JH393257">
    <property type="protein sequence ID" value="EHJ93976.1"/>
    <property type="molecule type" value="Genomic_DNA"/>
</dbReference>
<evidence type="ECO:0000256" key="7">
    <source>
        <dbReference type="SAM" id="SignalP"/>
    </source>
</evidence>